<evidence type="ECO:0000313" key="2">
    <source>
        <dbReference type="Proteomes" id="UP000199532"/>
    </source>
</evidence>
<dbReference type="Proteomes" id="UP000199532">
    <property type="component" value="Unassembled WGS sequence"/>
</dbReference>
<sequence>MVEVFKTNVKYQEEANGIIDHIRNAFDGYDANFDLEDCDKILRVCSQTKKIDAESIIKIVQNSGFDAEVLDEDTKILTSGFSDIKSDLIILTTSLSFLVL</sequence>
<organism evidence="1 2">
    <name type="scientific">Dyadobacter koreensis</name>
    <dbReference type="NCBI Taxonomy" id="408657"/>
    <lineage>
        <taxon>Bacteria</taxon>
        <taxon>Pseudomonadati</taxon>
        <taxon>Bacteroidota</taxon>
        <taxon>Cytophagia</taxon>
        <taxon>Cytophagales</taxon>
        <taxon>Spirosomataceae</taxon>
        <taxon>Dyadobacter</taxon>
    </lineage>
</organism>
<dbReference type="AlphaFoldDB" id="A0A1H6S5E7"/>
<evidence type="ECO:0000313" key="1">
    <source>
        <dbReference type="EMBL" id="SEI58945.1"/>
    </source>
</evidence>
<dbReference type="RefSeq" id="WP_177196975.1">
    <property type="nucleotide sequence ID" value="NZ_FNXY01000002.1"/>
</dbReference>
<proteinExistence type="predicted"/>
<dbReference type="EMBL" id="FNXY01000002">
    <property type="protein sequence ID" value="SEI58945.1"/>
    <property type="molecule type" value="Genomic_DNA"/>
</dbReference>
<keyword evidence="2" id="KW-1185">Reference proteome</keyword>
<dbReference type="STRING" id="408657.SAMN04487995_1517"/>
<name>A0A1H6S5E7_9BACT</name>
<reference evidence="1 2" key="1">
    <citation type="submission" date="2016-10" db="EMBL/GenBank/DDBJ databases">
        <authorList>
            <person name="de Groot N.N."/>
        </authorList>
    </citation>
    <scope>NUCLEOTIDE SEQUENCE [LARGE SCALE GENOMIC DNA]</scope>
    <source>
        <strain evidence="1 2">DSM 19938</strain>
    </source>
</reference>
<protein>
    <submittedName>
        <fullName evidence="1">Uncharacterized protein</fullName>
    </submittedName>
</protein>
<gene>
    <name evidence="1" type="ORF">SAMN04487995_1517</name>
</gene>
<accession>A0A1H6S5E7</accession>